<dbReference type="PANTHER" id="PTHR34070">
    <property type="entry name" value="ARMADILLO-TYPE FOLD"/>
    <property type="match status" value="1"/>
</dbReference>
<dbReference type="Proteomes" id="UP000244384">
    <property type="component" value="Chromosome"/>
</dbReference>
<evidence type="ECO:0000313" key="2">
    <source>
        <dbReference type="Proteomes" id="UP000244384"/>
    </source>
</evidence>
<dbReference type="KEGG" id="aez:C3E78_05040"/>
<dbReference type="InterPro" id="IPR016024">
    <property type="entry name" value="ARM-type_fold"/>
</dbReference>
<dbReference type="RefSeq" id="WP_108577277.1">
    <property type="nucleotide sequence ID" value="NZ_CP026952.1"/>
</dbReference>
<dbReference type="Gene3D" id="1.25.10.90">
    <property type="match status" value="1"/>
</dbReference>
<dbReference type="OrthoDB" id="9775346at2"/>
<dbReference type="AlphaFoldDB" id="A0A2S0WJX3"/>
<dbReference type="Pfam" id="PF08713">
    <property type="entry name" value="DNA_alkylation"/>
    <property type="match status" value="1"/>
</dbReference>
<organism evidence="1 2">
    <name type="scientific">Aeromicrobium chenweiae</name>
    <dbReference type="NCBI Taxonomy" id="2079793"/>
    <lineage>
        <taxon>Bacteria</taxon>
        <taxon>Bacillati</taxon>
        <taxon>Actinomycetota</taxon>
        <taxon>Actinomycetes</taxon>
        <taxon>Propionibacteriales</taxon>
        <taxon>Nocardioidaceae</taxon>
        <taxon>Aeromicrobium</taxon>
    </lineage>
</organism>
<keyword evidence="2" id="KW-1185">Reference proteome</keyword>
<dbReference type="InterPro" id="IPR014825">
    <property type="entry name" value="DNA_alkylation"/>
</dbReference>
<dbReference type="CDD" id="cd07064">
    <property type="entry name" value="AlkD_like_1"/>
    <property type="match status" value="1"/>
</dbReference>
<evidence type="ECO:0000313" key="1">
    <source>
        <dbReference type="EMBL" id="AWB91631.1"/>
    </source>
</evidence>
<dbReference type="PANTHER" id="PTHR34070:SF1">
    <property type="entry name" value="DNA ALKYLATION REPAIR PROTEIN"/>
    <property type="match status" value="1"/>
</dbReference>
<reference evidence="2" key="1">
    <citation type="submission" date="2018-01" db="EMBL/GenBank/DDBJ databases">
        <authorList>
            <person name="Li J."/>
        </authorList>
    </citation>
    <scope>NUCLEOTIDE SEQUENCE [LARGE SCALE GENOMIC DNA]</scope>
    <source>
        <strain evidence="2">592</strain>
    </source>
</reference>
<gene>
    <name evidence="1" type="ORF">C3E78_05040</name>
</gene>
<proteinExistence type="predicted"/>
<name>A0A2S0WJX3_9ACTN</name>
<protein>
    <submittedName>
        <fullName evidence="1">DNA alkylation repair protein</fullName>
    </submittedName>
</protein>
<sequence>MSAAPLVDSIRSALRAEADPERAPQMQAYMKSETPFLGVPLPTVRKVATAAAREHPPRTLAELVHVVEELWDHAEFREERYAAAALLRRPMTDGALELVPLYIHLATTGAWWDHVDDLARHLAALHDAHPQETAALVRAWSTGDDMWLRRLAIISQLGRRERADHDLLAAVIEPNLDDTEFFIRKAIGWALRDHARVDPHWVRTFVASHADRMSALSQREALKHVG</sequence>
<accession>A0A2S0WJX3</accession>
<dbReference type="SUPFAM" id="SSF48371">
    <property type="entry name" value="ARM repeat"/>
    <property type="match status" value="1"/>
</dbReference>
<dbReference type="EMBL" id="CP026952">
    <property type="protein sequence ID" value="AWB91631.1"/>
    <property type="molecule type" value="Genomic_DNA"/>
</dbReference>
<accession>A0A5F2ES46</accession>